<name>A0A165WX43_9AGAM</name>
<organism evidence="2 3">
    <name type="scientific">Sistotremastrum suecicum HHB10207 ss-3</name>
    <dbReference type="NCBI Taxonomy" id="1314776"/>
    <lineage>
        <taxon>Eukaryota</taxon>
        <taxon>Fungi</taxon>
        <taxon>Dikarya</taxon>
        <taxon>Basidiomycota</taxon>
        <taxon>Agaricomycotina</taxon>
        <taxon>Agaricomycetes</taxon>
        <taxon>Sistotremastrales</taxon>
        <taxon>Sistotremastraceae</taxon>
        <taxon>Sistotremastrum</taxon>
    </lineage>
</organism>
<gene>
    <name evidence="2" type="ORF">SISSUDRAFT_1067626</name>
</gene>
<dbReference type="EMBL" id="KV428518">
    <property type="protein sequence ID" value="KZT31606.1"/>
    <property type="molecule type" value="Genomic_DNA"/>
</dbReference>
<feature type="region of interest" description="Disordered" evidence="1">
    <location>
        <begin position="229"/>
        <end position="373"/>
    </location>
</feature>
<evidence type="ECO:0000256" key="1">
    <source>
        <dbReference type="SAM" id="MobiDB-lite"/>
    </source>
</evidence>
<feature type="compositionally biased region" description="Low complexity" evidence="1">
    <location>
        <begin position="32"/>
        <end position="43"/>
    </location>
</feature>
<feature type="compositionally biased region" description="Low complexity" evidence="1">
    <location>
        <begin position="283"/>
        <end position="292"/>
    </location>
</feature>
<accession>A0A165WX43</accession>
<feature type="compositionally biased region" description="Polar residues" evidence="1">
    <location>
        <begin position="414"/>
        <end position="430"/>
    </location>
</feature>
<feature type="region of interest" description="Disordered" evidence="1">
    <location>
        <begin position="23"/>
        <end position="45"/>
    </location>
</feature>
<feature type="compositionally biased region" description="Pro residues" evidence="1">
    <location>
        <begin position="241"/>
        <end position="250"/>
    </location>
</feature>
<dbReference type="AlphaFoldDB" id="A0A165WX43"/>
<feature type="compositionally biased region" description="Polar residues" evidence="1">
    <location>
        <begin position="480"/>
        <end position="494"/>
    </location>
</feature>
<feature type="compositionally biased region" description="Polar residues" evidence="1">
    <location>
        <begin position="338"/>
        <end position="366"/>
    </location>
</feature>
<feature type="region of interest" description="Disordered" evidence="1">
    <location>
        <begin position="399"/>
        <end position="494"/>
    </location>
</feature>
<reference evidence="2 3" key="1">
    <citation type="journal article" date="2016" name="Mol. Biol. Evol.">
        <title>Comparative Genomics of Early-Diverging Mushroom-Forming Fungi Provides Insights into the Origins of Lignocellulose Decay Capabilities.</title>
        <authorList>
            <person name="Nagy L.G."/>
            <person name="Riley R."/>
            <person name="Tritt A."/>
            <person name="Adam C."/>
            <person name="Daum C."/>
            <person name="Floudas D."/>
            <person name="Sun H."/>
            <person name="Yadav J.S."/>
            <person name="Pangilinan J."/>
            <person name="Larsson K.H."/>
            <person name="Matsuura K."/>
            <person name="Barry K."/>
            <person name="Labutti K."/>
            <person name="Kuo R."/>
            <person name="Ohm R.A."/>
            <person name="Bhattacharya S.S."/>
            <person name="Shirouzu T."/>
            <person name="Yoshinaga Y."/>
            <person name="Martin F.M."/>
            <person name="Grigoriev I.V."/>
            <person name="Hibbett D.S."/>
        </authorList>
    </citation>
    <scope>NUCLEOTIDE SEQUENCE [LARGE SCALE GENOMIC DNA]</scope>
    <source>
        <strain evidence="2 3">HHB10207 ss-3</strain>
    </source>
</reference>
<keyword evidence="3" id="KW-1185">Reference proteome</keyword>
<protein>
    <submittedName>
        <fullName evidence="2">Uncharacterized protein</fullName>
    </submittedName>
</protein>
<evidence type="ECO:0000313" key="3">
    <source>
        <dbReference type="Proteomes" id="UP000076798"/>
    </source>
</evidence>
<feature type="compositionally biased region" description="Basic and acidic residues" evidence="1">
    <location>
        <begin position="328"/>
        <end position="337"/>
    </location>
</feature>
<feature type="compositionally biased region" description="Polar residues" evidence="1">
    <location>
        <begin position="230"/>
        <end position="240"/>
    </location>
</feature>
<feature type="compositionally biased region" description="Low complexity" evidence="1">
    <location>
        <begin position="431"/>
        <end position="447"/>
    </location>
</feature>
<dbReference type="Proteomes" id="UP000076798">
    <property type="component" value="Unassembled WGS sequence"/>
</dbReference>
<proteinExistence type="predicted"/>
<sequence>MPTNLAGVISAVPLAHKARTDTHLSPGLMEGHPSSHLHPLSHLQANQPTGFNPAPVAVPLEVTILLEVVFGDGIIFQELLFSTDLPPLLRPNAAGQWTVGLDAVMHVIYAHVTDPQFQTAMHFAVRTALESEFGLNTARRLHSARVLTSRAWGTDFGRAHIPSSFPHTETVDRQLVARDPLAAGSGRWILTAVRPQAGTDQQALPDNIDPSTTFVIRFLFEYDLPPQPNQLPISYSQNTPIPHPDAPSPRMPTLASSSSLSSHPPSSHHPSNARSHHTQTPTSFSSSSAGSGLHQMFPPASAHSSNQGQYRPASSLPVRYSGPAIVEKVSRPPERPSSRWQGSHLSVETSQRLASSVHTNLSSPSEQNDDLRPLMTGAQGAQFYQDFQETLAAQGNNSEQYPFGAALPDGDFITPTTPGQHLYDSSTHGYQHSPQPGPSSQPLFQSPQPRPSPSPSQQHAQPSFTTFPGSYTVPPHLNPLATSSPVQSHSSQQAPATLPFYASSSRPSHRSLLVEDISERERYWQGIAAQHPDCPYPTFAPEGDFANYPSTPHIQGCVKFIFTIRSVSAEQEIRARYDDRTKALAWDYDTGRDSAADTLSFVVNATHFRFLIAVFNQIGFCAFYGPLPMDSQVHEIVHWLHPLSALQGSPYQGHLQFRLIYRYFNWHWVEYSRHCDIEVWADKVIQSTWPVNKPREYNSPTPSE</sequence>
<feature type="compositionally biased region" description="Low complexity" evidence="1">
    <location>
        <begin position="256"/>
        <end position="270"/>
    </location>
</feature>
<evidence type="ECO:0000313" key="2">
    <source>
        <dbReference type="EMBL" id="KZT31606.1"/>
    </source>
</evidence>